<feature type="compositionally biased region" description="Acidic residues" evidence="1">
    <location>
        <begin position="1"/>
        <end position="11"/>
    </location>
</feature>
<proteinExistence type="predicted"/>
<dbReference type="EMBL" id="CABVJE010000010">
    <property type="protein sequence ID" value="VVQ02478.1"/>
    <property type="molecule type" value="Genomic_DNA"/>
</dbReference>
<dbReference type="AlphaFoldDB" id="A0A5E7TXJ8"/>
<evidence type="ECO:0000256" key="1">
    <source>
        <dbReference type="SAM" id="MobiDB-lite"/>
    </source>
</evidence>
<gene>
    <name evidence="2" type="ORF">PS938_02626</name>
</gene>
<organism evidence="2 3">
    <name type="scientific">Pseudomonas fluorescens</name>
    <dbReference type="NCBI Taxonomy" id="294"/>
    <lineage>
        <taxon>Bacteria</taxon>
        <taxon>Pseudomonadati</taxon>
        <taxon>Pseudomonadota</taxon>
        <taxon>Gammaproteobacteria</taxon>
        <taxon>Pseudomonadales</taxon>
        <taxon>Pseudomonadaceae</taxon>
        <taxon>Pseudomonas</taxon>
    </lineage>
</organism>
<name>A0A5E7TXJ8_PSEFL</name>
<evidence type="ECO:0000313" key="2">
    <source>
        <dbReference type="EMBL" id="VVQ02478.1"/>
    </source>
</evidence>
<sequence>MCNDPADDLSDDSSPTPVEAEGEVEYSEEFAAMILEQEAYGTFQEIDVDDMLAQLDRMILEAQGLGSVH</sequence>
<dbReference type="OrthoDB" id="7006354at2"/>
<protein>
    <submittedName>
        <fullName evidence="2">Uncharacterized protein</fullName>
    </submittedName>
</protein>
<dbReference type="Proteomes" id="UP000327191">
    <property type="component" value="Unassembled WGS sequence"/>
</dbReference>
<evidence type="ECO:0000313" key="3">
    <source>
        <dbReference type="Proteomes" id="UP000327191"/>
    </source>
</evidence>
<accession>A0A5E7TXJ8</accession>
<feature type="region of interest" description="Disordered" evidence="1">
    <location>
        <begin position="1"/>
        <end position="23"/>
    </location>
</feature>
<reference evidence="2 3" key="1">
    <citation type="submission" date="2019-09" db="EMBL/GenBank/DDBJ databases">
        <authorList>
            <person name="Chandra G."/>
            <person name="Truman W A."/>
        </authorList>
    </citation>
    <scope>NUCLEOTIDE SEQUENCE [LARGE SCALE GENOMIC DNA]</scope>
    <source>
        <strain evidence="2">PS938</strain>
    </source>
</reference>